<keyword evidence="3" id="KW-1185">Reference proteome</keyword>
<dbReference type="Proteomes" id="UP000294820">
    <property type="component" value="Chromosome 1"/>
</dbReference>
<name>A0A375ABV8_9GAMM</name>
<dbReference type="Gene3D" id="6.20.350.10">
    <property type="match status" value="1"/>
</dbReference>
<accession>A0A375ABV8</accession>
<evidence type="ECO:0000313" key="3">
    <source>
        <dbReference type="Proteomes" id="UP000294820"/>
    </source>
</evidence>
<sequence length="210" mass="23831">MTQTSVLPRYRCHKVVQAAKIIDVNPLDNGKSSLTLDGDILLFAERGYIEKHNPQPGGYFVLYEDGYQSYSPAAVFEAGYNRLPELGGDVGDNQQEIENRNIERAARAAHEVNRAYCAALGDDSQPAWEDAPQWQKDSAIEGVVFHLTGDHPPEASHNKWLEFKKQEGWKYGPVKDAEKKEHPCFVPYEQLPKEQQVKDYLFRAVVHAFK</sequence>
<gene>
    <name evidence="2" type="ORF">DAQ1742_02632</name>
</gene>
<dbReference type="KEGG" id="daq:DAQ1742_02632"/>
<dbReference type="AlphaFoldDB" id="A0A375ABV8"/>
<dbReference type="RefSeq" id="WP_197731759.1">
    <property type="nucleotide sequence ID" value="NZ_LT615367.1"/>
</dbReference>
<dbReference type="Pfam" id="PF02026">
    <property type="entry name" value="RyR"/>
    <property type="match status" value="1"/>
</dbReference>
<dbReference type="EMBL" id="LT615367">
    <property type="protein sequence ID" value="SLM63505.1"/>
    <property type="molecule type" value="Genomic_DNA"/>
</dbReference>
<feature type="domain" description="Ryanodine receptor Ryr" evidence="1">
    <location>
        <begin position="154"/>
        <end position="197"/>
    </location>
</feature>
<proteinExistence type="predicted"/>
<protein>
    <submittedName>
        <fullName evidence="2">Phage protein</fullName>
    </submittedName>
</protein>
<evidence type="ECO:0000259" key="1">
    <source>
        <dbReference type="Pfam" id="PF02026"/>
    </source>
</evidence>
<dbReference type="InterPro" id="IPR003032">
    <property type="entry name" value="Ryanodine_rcpt"/>
</dbReference>
<evidence type="ECO:0000313" key="2">
    <source>
        <dbReference type="EMBL" id="SLM63505.1"/>
    </source>
</evidence>
<reference evidence="2 3" key="1">
    <citation type="submission" date="2016-09" db="EMBL/GenBank/DDBJ databases">
        <authorList>
            <person name="Reverchon S."/>
            <person name="Nasser W."/>
            <person name="Leonard S."/>
            <person name="Brochier C."/>
            <person name="Duprey A."/>
        </authorList>
    </citation>
    <scope>NUCLEOTIDE SEQUENCE [LARGE SCALE GENOMIC DNA]</scope>
    <source>
        <strain evidence="2 3">174/2</strain>
    </source>
</reference>
<organism evidence="2 3">
    <name type="scientific">Dickeya aquatica</name>
    <dbReference type="NCBI Taxonomy" id="1401087"/>
    <lineage>
        <taxon>Bacteria</taxon>
        <taxon>Pseudomonadati</taxon>
        <taxon>Pseudomonadota</taxon>
        <taxon>Gammaproteobacteria</taxon>
        <taxon>Enterobacterales</taxon>
        <taxon>Pectobacteriaceae</taxon>
        <taxon>Dickeya</taxon>
    </lineage>
</organism>